<dbReference type="OrthoDB" id="9815677at2"/>
<comment type="similarity">
    <text evidence="1 2">Belongs to the CutC family.</text>
</comment>
<dbReference type="Gene3D" id="3.20.20.380">
    <property type="entry name" value="Copper homeostasis (CutC) domain"/>
    <property type="match status" value="1"/>
</dbReference>
<dbReference type="Proteomes" id="UP000318538">
    <property type="component" value="Chromosome"/>
</dbReference>
<evidence type="ECO:0000256" key="1">
    <source>
        <dbReference type="ARBA" id="ARBA00007768"/>
    </source>
</evidence>
<accession>A0A517NGN8</accession>
<reference evidence="3 4" key="1">
    <citation type="submission" date="2019-02" db="EMBL/GenBank/DDBJ databases">
        <title>Deep-cultivation of Planctomycetes and their phenomic and genomic characterization uncovers novel biology.</title>
        <authorList>
            <person name="Wiegand S."/>
            <person name="Jogler M."/>
            <person name="Boedeker C."/>
            <person name="Pinto D."/>
            <person name="Vollmers J."/>
            <person name="Rivas-Marin E."/>
            <person name="Kohn T."/>
            <person name="Peeters S.H."/>
            <person name="Heuer A."/>
            <person name="Rast P."/>
            <person name="Oberbeckmann S."/>
            <person name="Bunk B."/>
            <person name="Jeske O."/>
            <person name="Meyerdierks A."/>
            <person name="Storesund J.E."/>
            <person name="Kallscheuer N."/>
            <person name="Luecker S."/>
            <person name="Lage O.M."/>
            <person name="Pohl T."/>
            <person name="Merkel B.J."/>
            <person name="Hornburger P."/>
            <person name="Mueller R.-W."/>
            <person name="Bruemmer F."/>
            <person name="Labrenz M."/>
            <person name="Spormann A.M."/>
            <person name="Op den Camp H."/>
            <person name="Overmann J."/>
            <person name="Amann R."/>
            <person name="Jetten M.S.M."/>
            <person name="Mascher T."/>
            <person name="Medema M.H."/>
            <person name="Devos D.P."/>
            <person name="Kaster A.-K."/>
            <person name="Ovreas L."/>
            <person name="Rohde M."/>
            <person name="Galperin M.Y."/>
            <person name="Jogler C."/>
        </authorList>
    </citation>
    <scope>NUCLEOTIDE SEQUENCE [LARGE SCALE GENOMIC DNA]</scope>
    <source>
        <strain evidence="3 4">K22_7</strain>
    </source>
</reference>
<dbReference type="SUPFAM" id="SSF110395">
    <property type="entry name" value="CutC-like"/>
    <property type="match status" value="1"/>
</dbReference>
<dbReference type="GO" id="GO:0005507">
    <property type="term" value="F:copper ion binding"/>
    <property type="evidence" value="ECO:0007669"/>
    <property type="project" value="TreeGrafter"/>
</dbReference>
<gene>
    <name evidence="2 3" type="primary">cutC</name>
    <name evidence="3" type="ORF">K227x_47080</name>
</gene>
<proteinExistence type="inferred from homology"/>
<dbReference type="HAMAP" id="MF_00795">
    <property type="entry name" value="CutC"/>
    <property type="match status" value="1"/>
</dbReference>
<dbReference type="EMBL" id="CP036525">
    <property type="protein sequence ID" value="QDT06299.1"/>
    <property type="molecule type" value="Genomic_DNA"/>
</dbReference>
<comment type="subcellular location">
    <subcellularLocation>
        <location evidence="2">Cytoplasm</location>
    </subcellularLocation>
</comment>
<dbReference type="AlphaFoldDB" id="A0A517NGN8"/>
<dbReference type="Pfam" id="PF03932">
    <property type="entry name" value="CutC"/>
    <property type="match status" value="1"/>
</dbReference>
<evidence type="ECO:0000313" key="3">
    <source>
        <dbReference type="EMBL" id="QDT06299.1"/>
    </source>
</evidence>
<organism evidence="3 4">
    <name type="scientific">Rubripirellula lacrimiformis</name>
    <dbReference type="NCBI Taxonomy" id="1930273"/>
    <lineage>
        <taxon>Bacteria</taxon>
        <taxon>Pseudomonadati</taxon>
        <taxon>Planctomycetota</taxon>
        <taxon>Planctomycetia</taxon>
        <taxon>Pirellulales</taxon>
        <taxon>Pirellulaceae</taxon>
        <taxon>Rubripirellula</taxon>
    </lineage>
</organism>
<evidence type="ECO:0000256" key="2">
    <source>
        <dbReference type="HAMAP-Rule" id="MF_00795"/>
    </source>
</evidence>
<dbReference type="InterPro" id="IPR005627">
    <property type="entry name" value="CutC-like"/>
</dbReference>
<evidence type="ECO:0000313" key="4">
    <source>
        <dbReference type="Proteomes" id="UP000318538"/>
    </source>
</evidence>
<dbReference type="GO" id="GO:0005737">
    <property type="term" value="C:cytoplasm"/>
    <property type="evidence" value="ECO:0007669"/>
    <property type="project" value="UniProtKB-SubCell"/>
</dbReference>
<comment type="caution">
    <text evidence="2">Once thought to be involved in copper homeostasis, experiments in E.coli have shown this is not the case.</text>
</comment>
<dbReference type="KEGG" id="rlc:K227x_47080"/>
<keyword evidence="4" id="KW-1185">Reference proteome</keyword>
<dbReference type="RefSeq" id="WP_145172854.1">
    <property type="nucleotide sequence ID" value="NZ_CP036525.1"/>
</dbReference>
<dbReference type="PANTHER" id="PTHR12598:SF0">
    <property type="entry name" value="COPPER HOMEOSTASIS PROTEIN CUTC HOMOLOG"/>
    <property type="match status" value="1"/>
</dbReference>
<keyword evidence="2" id="KW-0963">Cytoplasm</keyword>
<name>A0A517NGN8_9BACT</name>
<protein>
    <recommendedName>
        <fullName evidence="2">PF03932 family protein CutC</fullName>
    </recommendedName>
</protein>
<dbReference type="PANTHER" id="PTHR12598">
    <property type="entry name" value="COPPER HOMEOSTASIS PROTEIN CUTC"/>
    <property type="match status" value="1"/>
</dbReference>
<dbReference type="InterPro" id="IPR036822">
    <property type="entry name" value="CutC-like_dom_sf"/>
</dbReference>
<sequence>MAFERQKSWPHLGEAGNSHHSICLGRPSFESVDTDWIAAAAVMDLVLEFAFKPQHAGIALSPQRLIEVCVDSVQSAIDAVAGGADRLELCQAIQTGGLTPSVGLMVQARQAVDVPIIALIRPRGAGFGYSGTERRVMMRDVESLLSLGADGVAVGCLTAAGTLDLDWLGQVCRTADQQQVVCHRAFDVVPDQGDALQQLIDIGVHRVLTSGRQATAWHGRTAIQQIQIASAGKIEVLPGAGITPDNVVPLIRVTGCDQVHGTFRDSRHDQAGPVDASDYPVTNRTLVAAVRAALDGLPSGGWL</sequence>